<dbReference type="AlphaFoldDB" id="A0A433QEK0"/>
<accession>A0A433QEK0</accession>
<keyword evidence="3" id="KW-1185">Reference proteome</keyword>
<organism evidence="2 3">
    <name type="scientific">Jimgerdemannia flammicorona</name>
    <dbReference type="NCBI Taxonomy" id="994334"/>
    <lineage>
        <taxon>Eukaryota</taxon>
        <taxon>Fungi</taxon>
        <taxon>Fungi incertae sedis</taxon>
        <taxon>Mucoromycota</taxon>
        <taxon>Mucoromycotina</taxon>
        <taxon>Endogonomycetes</taxon>
        <taxon>Endogonales</taxon>
        <taxon>Endogonaceae</taxon>
        <taxon>Jimgerdemannia</taxon>
    </lineage>
</organism>
<evidence type="ECO:0000256" key="1">
    <source>
        <dbReference type="SAM" id="Phobius"/>
    </source>
</evidence>
<name>A0A433QEK0_9FUNG</name>
<reference evidence="2 3" key="1">
    <citation type="journal article" date="2018" name="New Phytol.">
        <title>Phylogenomics of Endogonaceae and evolution of mycorrhizas within Mucoromycota.</title>
        <authorList>
            <person name="Chang Y."/>
            <person name="Desiro A."/>
            <person name="Na H."/>
            <person name="Sandor L."/>
            <person name="Lipzen A."/>
            <person name="Clum A."/>
            <person name="Barry K."/>
            <person name="Grigoriev I.V."/>
            <person name="Martin F.M."/>
            <person name="Stajich J.E."/>
            <person name="Smith M.E."/>
            <person name="Bonito G."/>
            <person name="Spatafora J.W."/>
        </authorList>
    </citation>
    <scope>NUCLEOTIDE SEQUENCE [LARGE SCALE GENOMIC DNA]</scope>
    <source>
        <strain evidence="2 3">AD002</strain>
    </source>
</reference>
<keyword evidence="1" id="KW-0812">Transmembrane</keyword>
<gene>
    <name evidence="2" type="ORF">BC938DRAFT_482141</name>
</gene>
<evidence type="ECO:0000313" key="2">
    <source>
        <dbReference type="EMBL" id="RUS28218.1"/>
    </source>
</evidence>
<protein>
    <submittedName>
        <fullName evidence="2">Uncharacterized protein</fullName>
    </submittedName>
</protein>
<evidence type="ECO:0000313" key="3">
    <source>
        <dbReference type="Proteomes" id="UP000274822"/>
    </source>
</evidence>
<feature type="non-terminal residue" evidence="2">
    <location>
        <position position="144"/>
    </location>
</feature>
<keyword evidence="1" id="KW-1133">Transmembrane helix</keyword>
<keyword evidence="1" id="KW-0472">Membrane</keyword>
<comment type="caution">
    <text evidence="2">The sequence shown here is derived from an EMBL/GenBank/DDBJ whole genome shotgun (WGS) entry which is preliminary data.</text>
</comment>
<proteinExistence type="predicted"/>
<dbReference type="EMBL" id="RBNJ01006961">
    <property type="protein sequence ID" value="RUS28218.1"/>
    <property type="molecule type" value="Genomic_DNA"/>
</dbReference>
<sequence>MSSVDSQTLSEFWTFFVYCLVVVTVVVFFLFYFNRALATVLSKIINVYAWRTYHAHIEIDTIPRTSQYTSSRATLPCVIGSGMCGKKAIAGIVRIYSLPFLICIRNKPHTLYPSPLHIIPSPICGKISPKLQTSLPHRLQLSGC</sequence>
<dbReference type="Proteomes" id="UP000274822">
    <property type="component" value="Unassembled WGS sequence"/>
</dbReference>
<feature type="transmembrane region" description="Helical" evidence="1">
    <location>
        <begin position="12"/>
        <end position="33"/>
    </location>
</feature>